<dbReference type="OrthoDB" id="204377at2759"/>
<name>A0A5C5G101_9BASI</name>
<dbReference type="CDD" id="cd01065">
    <property type="entry name" value="NAD_bind_Shikimate_DH"/>
    <property type="match status" value="1"/>
</dbReference>
<dbReference type="STRING" id="5288.A0A5C5G101"/>
<dbReference type="Proteomes" id="UP000311382">
    <property type="component" value="Unassembled WGS sequence"/>
</dbReference>
<sequence>MPTGSINRQDKRGAQTVSFECSHEELTRQSSRRARRLSPLAHNAVFSSLGLSPSYSFALHETPAFSDPSLLAILRSPTLGGAAVTMPHKVAALSHMDTLGPEVLEIGSMNTVVVTGFVDEDDGSRRPKLEGRNTDVDGIRGALLSSLPEEERTKDKPFGEGRSAIIIGGGGTTRAAVYALSSMGLSPLWLINRDPVETAAILSTPAFARYDLRALEREEQWGEDEAERVACGVGAIPSFEPQTEGERNVYRLAETVFASSGTRSGRGRPLLEMAYKPHVTLMYTLAQKHGWSPIGGIEALIHQAFAQDLLWLSESPHTRLGHPAAVERLEDARRAARERVREAAGAPAAGH</sequence>
<dbReference type="AlphaFoldDB" id="A0A5C5G101"/>
<comment type="caution">
    <text evidence="3">The sequence shown here is derived from an EMBL/GenBank/DDBJ whole genome shotgun (WGS) entry which is preliminary data.</text>
</comment>
<evidence type="ECO:0000256" key="1">
    <source>
        <dbReference type="SAM" id="MobiDB-lite"/>
    </source>
</evidence>
<gene>
    <name evidence="3" type="ORF">DMC30DRAFT_156404</name>
</gene>
<protein>
    <recommendedName>
        <fullName evidence="2">Shikimate dehydrogenase substrate binding N-terminal domain-containing protein</fullName>
    </recommendedName>
</protein>
<evidence type="ECO:0000313" key="3">
    <source>
        <dbReference type="EMBL" id="TNY22256.1"/>
    </source>
</evidence>
<reference evidence="3 4" key="1">
    <citation type="submission" date="2019-03" db="EMBL/GenBank/DDBJ databases">
        <title>Rhodosporidium diobovatum UCD-FST 08-225 genome sequencing, assembly, and annotation.</title>
        <authorList>
            <person name="Fakankun I.U."/>
            <person name="Fristensky B."/>
            <person name="Levin D.B."/>
        </authorList>
    </citation>
    <scope>NUCLEOTIDE SEQUENCE [LARGE SCALE GENOMIC DNA]</scope>
    <source>
        <strain evidence="3 4">UCD-FST 08-225</strain>
    </source>
</reference>
<dbReference type="SUPFAM" id="SSF53223">
    <property type="entry name" value="Aminoacid dehydrogenase-like, N-terminal domain"/>
    <property type="match status" value="1"/>
</dbReference>
<dbReference type="InterPro" id="IPR046346">
    <property type="entry name" value="Aminoacid_DH-like_N_sf"/>
</dbReference>
<proteinExistence type="predicted"/>
<dbReference type="EMBL" id="SOZI01000028">
    <property type="protein sequence ID" value="TNY22256.1"/>
    <property type="molecule type" value="Genomic_DNA"/>
</dbReference>
<evidence type="ECO:0000313" key="4">
    <source>
        <dbReference type="Proteomes" id="UP000311382"/>
    </source>
</evidence>
<accession>A0A5C5G101</accession>
<dbReference type="PANTHER" id="PTHR21089">
    <property type="entry name" value="SHIKIMATE DEHYDROGENASE"/>
    <property type="match status" value="1"/>
</dbReference>
<dbReference type="GO" id="GO:0004764">
    <property type="term" value="F:shikimate 3-dehydrogenase (NADP+) activity"/>
    <property type="evidence" value="ECO:0007669"/>
    <property type="project" value="InterPro"/>
</dbReference>
<feature type="region of interest" description="Disordered" evidence="1">
    <location>
        <begin position="1"/>
        <end position="25"/>
    </location>
</feature>
<dbReference type="Gene3D" id="3.40.50.10860">
    <property type="entry name" value="Leucine Dehydrogenase, chain A, domain 1"/>
    <property type="match status" value="1"/>
</dbReference>
<dbReference type="PANTHER" id="PTHR21089:SF1">
    <property type="entry name" value="BIFUNCTIONAL 3-DEHYDROQUINATE DEHYDRATASE_SHIKIMATE DEHYDROGENASE, CHLOROPLASTIC"/>
    <property type="match status" value="1"/>
</dbReference>
<evidence type="ECO:0000259" key="2">
    <source>
        <dbReference type="Pfam" id="PF08501"/>
    </source>
</evidence>
<organism evidence="3 4">
    <name type="scientific">Rhodotorula diobovata</name>
    <dbReference type="NCBI Taxonomy" id="5288"/>
    <lineage>
        <taxon>Eukaryota</taxon>
        <taxon>Fungi</taxon>
        <taxon>Dikarya</taxon>
        <taxon>Basidiomycota</taxon>
        <taxon>Pucciniomycotina</taxon>
        <taxon>Microbotryomycetes</taxon>
        <taxon>Sporidiobolales</taxon>
        <taxon>Sporidiobolaceae</taxon>
        <taxon>Rhodotorula</taxon>
    </lineage>
</organism>
<dbReference type="InterPro" id="IPR013708">
    <property type="entry name" value="Shikimate_DH-bd_N"/>
</dbReference>
<dbReference type="InterPro" id="IPR036291">
    <property type="entry name" value="NAD(P)-bd_dom_sf"/>
</dbReference>
<dbReference type="Pfam" id="PF08501">
    <property type="entry name" value="Shikimate_dh_N"/>
    <property type="match status" value="1"/>
</dbReference>
<feature type="domain" description="Shikimate dehydrogenase substrate binding N-terminal" evidence="2">
    <location>
        <begin position="37"/>
        <end position="112"/>
    </location>
</feature>
<dbReference type="Gene3D" id="3.40.50.720">
    <property type="entry name" value="NAD(P)-binding Rossmann-like Domain"/>
    <property type="match status" value="1"/>
</dbReference>
<dbReference type="GO" id="GO:0009423">
    <property type="term" value="P:chorismate biosynthetic process"/>
    <property type="evidence" value="ECO:0007669"/>
    <property type="project" value="TreeGrafter"/>
</dbReference>
<keyword evidence="4" id="KW-1185">Reference proteome</keyword>
<dbReference type="SUPFAM" id="SSF51735">
    <property type="entry name" value="NAD(P)-binding Rossmann-fold domains"/>
    <property type="match status" value="1"/>
</dbReference>
<dbReference type="InterPro" id="IPR022893">
    <property type="entry name" value="Shikimate_DH_fam"/>
</dbReference>
<dbReference type="GO" id="GO:0019632">
    <property type="term" value="P:shikimate metabolic process"/>
    <property type="evidence" value="ECO:0007669"/>
    <property type="project" value="TreeGrafter"/>
</dbReference>